<proteinExistence type="predicted"/>
<name>A0AAJ2F552_ACIDE</name>
<dbReference type="Proteomes" id="UP001253458">
    <property type="component" value="Unassembled WGS sequence"/>
</dbReference>
<protein>
    <submittedName>
        <fullName evidence="1">Uncharacterized protein</fullName>
    </submittedName>
</protein>
<dbReference type="AlphaFoldDB" id="A0AAJ2F552"/>
<evidence type="ECO:0000313" key="1">
    <source>
        <dbReference type="EMBL" id="MDR6767748.1"/>
    </source>
</evidence>
<evidence type="ECO:0000313" key="2">
    <source>
        <dbReference type="EMBL" id="MDR6839730.1"/>
    </source>
</evidence>
<reference evidence="1 3" key="1">
    <citation type="submission" date="2023-07" db="EMBL/GenBank/DDBJ databases">
        <title>Sorghum-associated microbial communities from plants grown in Nebraska, USA.</title>
        <authorList>
            <person name="Schachtman D."/>
        </authorList>
    </citation>
    <scope>NUCLEOTIDE SEQUENCE</scope>
    <source>
        <strain evidence="2 3">BE105</strain>
        <strain evidence="1">BE69</strain>
    </source>
</reference>
<dbReference type="RefSeq" id="WP_209820714.1">
    <property type="nucleotide sequence ID" value="NZ_JAVDTL010000004.1"/>
</dbReference>
<organism evidence="1 4">
    <name type="scientific">Acidovorax delafieldii</name>
    <name type="common">Pseudomonas delafieldii</name>
    <dbReference type="NCBI Taxonomy" id="47920"/>
    <lineage>
        <taxon>Bacteria</taxon>
        <taxon>Pseudomonadati</taxon>
        <taxon>Pseudomonadota</taxon>
        <taxon>Betaproteobacteria</taxon>
        <taxon>Burkholderiales</taxon>
        <taxon>Comamonadaceae</taxon>
        <taxon>Acidovorax</taxon>
    </lineage>
</organism>
<evidence type="ECO:0000313" key="3">
    <source>
        <dbReference type="Proteomes" id="UP001249076"/>
    </source>
</evidence>
<dbReference type="EMBL" id="JAVDTL010000004">
    <property type="protein sequence ID" value="MDR6767748.1"/>
    <property type="molecule type" value="Genomic_DNA"/>
</dbReference>
<accession>A0AAJ2F552</accession>
<sequence length="70" mass="8162">MTKKTKAELARHQHDAVYTQWVGRPLEHRRTSDTEAFTDDLWSQGIRMGSSQELHRQMVMDIIRGHMAPS</sequence>
<keyword evidence="3" id="KW-1185">Reference proteome</keyword>
<dbReference type="Proteomes" id="UP001249076">
    <property type="component" value="Unassembled WGS sequence"/>
</dbReference>
<gene>
    <name evidence="1" type="ORF">J2W88_003029</name>
    <name evidence="2" type="ORF">J2W93_004598</name>
</gene>
<evidence type="ECO:0000313" key="4">
    <source>
        <dbReference type="Proteomes" id="UP001253458"/>
    </source>
</evidence>
<comment type="caution">
    <text evidence="1">The sequence shown here is derived from an EMBL/GenBank/DDBJ whole genome shotgun (WGS) entry which is preliminary data.</text>
</comment>
<dbReference type="EMBL" id="JAVDTS010000011">
    <property type="protein sequence ID" value="MDR6839730.1"/>
    <property type="molecule type" value="Genomic_DNA"/>
</dbReference>